<dbReference type="Proteomes" id="UP000228593">
    <property type="component" value="Unassembled WGS sequence"/>
</dbReference>
<dbReference type="InterPro" id="IPR025877">
    <property type="entry name" value="MobA-like_NTP_Trfase"/>
</dbReference>
<evidence type="ECO:0000313" key="3">
    <source>
        <dbReference type="EMBL" id="PIL37946.1"/>
    </source>
</evidence>
<dbReference type="InterPro" id="IPR029044">
    <property type="entry name" value="Nucleotide-diphossugar_trans"/>
</dbReference>
<proteinExistence type="predicted"/>
<evidence type="ECO:0000259" key="2">
    <source>
        <dbReference type="Pfam" id="PF12804"/>
    </source>
</evidence>
<evidence type="ECO:0000256" key="1">
    <source>
        <dbReference type="ARBA" id="ARBA00022842"/>
    </source>
</evidence>
<name>A0A2G8SVY5_9BURK</name>
<dbReference type="RefSeq" id="WP_099917816.1">
    <property type="nucleotide sequence ID" value="NZ_BMHS01000042.1"/>
</dbReference>
<dbReference type="AlphaFoldDB" id="A0A2G8SVY5"/>
<dbReference type="GO" id="GO:0016779">
    <property type="term" value="F:nucleotidyltransferase activity"/>
    <property type="evidence" value="ECO:0007669"/>
    <property type="project" value="UniProtKB-ARBA"/>
</dbReference>
<dbReference type="CDD" id="cd04182">
    <property type="entry name" value="GT_2_like_f"/>
    <property type="match status" value="1"/>
</dbReference>
<gene>
    <name evidence="3" type="ORF">CR103_20720</name>
</gene>
<protein>
    <submittedName>
        <fullName evidence="3">Molybdopterin-guanine dinucleotide biosynthesis protein MobA</fullName>
    </submittedName>
</protein>
<dbReference type="OrthoDB" id="5298793at2"/>
<dbReference type="PANTHER" id="PTHR43777">
    <property type="entry name" value="MOLYBDENUM COFACTOR CYTIDYLYLTRANSFERASE"/>
    <property type="match status" value="1"/>
</dbReference>
<feature type="domain" description="MobA-like NTP transferase" evidence="2">
    <location>
        <begin position="5"/>
        <end position="175"/>
    </location>
</feature>
<dbReference type="Pfam" id="PF12804">
    <property type="entry name" value="NTP_transf_3"/>
    <property type="match status" value="1"/>
</dbReference>
<dbReference type="PANTHER" id="PTHR43777:SF1">
    <property type="entry name" value="MOLYBDENUM COFACTOR CYTIDYLYLTRANSFERASE"/>
    <property type="match status" value="1"/>
</dbReference>
<accession>A0A2G8SVY5</accession>
<dbReference type="Gene3D" id="3.90.550.10">
    <property type="entry name" value="Spore Coat Polysaccharide Biosynthesis Protein SpsA, Chain A"/>
    <property type="match status" value="1"/>
</dbReference>
<evidence type="ECO:0000313" key="4">
    <source>
        <dbReference type="Proteomes" id="UP000228593"/>
    </source>
</evidence>
<dbReference type="EMBL" id="PDOB01000055">
    <property type="protein sequence ID" value="PIL37946.1"/>
    <property type="molecule type" value="Genomic_DNA"/>
</dbReference>
<keyword evidence="1" id="KW-0460">Magnesium</keyword>
<comment type="caution">
    <text evidence="3">The sequence shown here is derived from an EMBL/GenBank/DDBJ whole genome shotgun (WGS) entry which is preliminary data.</text>
</comment>
<keyword evidence="4" id="KW-1185">Reference proteome</keyword>
<organism evidence="3 4">
    <name type="scientific">Massilia psychrophila</name>
    <dbReference type="NCBI Taxonomy" id="1603353"/>
    <lineage>
        <taxon>Bacteria</taxon>
        <taxon>Pseudomonadati</taxon>
        <taxon>Pseudomonadota</taxon>
        <taxon>Betaproteobacteria</taxon>
        <taxon>Burkholderiales</taxon>
        <taxon>Oxalobacteraceae</taxon>
        <taxon>Telluria group</taxon>
        <taxon>Massilia</taxon>
    </lineage>
</organism>
<dbReference type="SUPFAM" id="SSF53448">
    <property type="entry name" value="Nucleotide-diphospho-sugar transferases"/>
    <property type="match status" value="1"/>
</dbReference>
<sequence length="203" mass="20868">MTPVGILLAAGRGRRFDPSGSINKLLQPLAGGGGESVAVASARTLLAVLSRVIAVVRPEDDGVAKTLRALGCDVTVCLEADQGMGASLAHGVSYSVRHCVSHPLPAAQSWLIALGDMPHLKRSTIQVLAIAVADGAVIAAPIKDGRRGNPVGFGAACLPQLLALGGDEGARRILTLYPVTEVAVDDPGIFQDIDRPADLTPTD</sequence>
<reference evidence="3 4" key="1">
    <citation type="submission" date="2017-10" db="EMBL/GenBank/DDBJ databases">
        <title>Massilia psychrophilum sp. nov., a novel purple-pigmented bacterium isolated from Tianshan glacier, Xinjiang Municipality, China.</title>
        <authorList>
            <person name="Wang H."/>
        </authorList>
    </citation>
    <scope>NUCLEOTIDE SEQUENCE [LARGE SCALE GENOMIC DNA]</scope>
    <source>
        <strain evidence="3 4">JCM 30813</strain>
    </source>
</reference>